<dbReference type="InterPro" id="IPR001806">
    <property type="entry name" value="Small_GTPase"/>
</dbReference>
<dbReference type="Gene3D" id="3.40.50.300">
    <property type="entry name" value="P-loop containing nucleotide triphosphate hydrolases"/>
    <property type="match status" value="1"/>
</dbReference>
<evidence type="ECO:0000256" key="4">
    <source>
        <dbReference type="ARBA" id="ARBA00022801"/>
    </source>
</evidence>
<dbReference type="SMART" id="SM00174">
    <property type="entry name" value="RHO"/>
    <property type="match status" value="1"/>
</dbReference>
<accession>H2YHV8</accession>
<dbReference type="GeneTree" id="ENSGT00940000164949"/>
<organism evidence="6 7">
    <name type="scientific">Ciona savignyi</name>
    <name type="common">Pacific transparent sea squirt</name>
    <dbReference type="NCBI Taxonomy" id="51511"/>
    <lineage>
        <taxon>Eukaryota</taxon>
        <taxon>Metazoa</taxon>
        <taxon>Chordata</taxon>
        <taxon>Tunicata</taxon>
        <taxon>Ascidiacea</taxon>
        <taxon>Phlebobranchia</taxon>
        <taxon>Cionidae</taxon>
        <taxon>Ciona</taxon>
    </lineage>
</organism>
<dbReference type="SMART" id="SM00173">
    <property type="entry name" value="RAS"/>
    <property type="match status" value="1"/>
</dbReference>
<evidence type="ECO:0000313" key="6">
    <source>
        <dbReference type="Ensembl" id="ENSCSAVP00000004907.1"/>
    </source>
</evidence>
<dbReference type="HOGENOM" id="CLU_041217_9_7_1"/>
<dbReference type="eggNOG" id="KOG0395">
    <property type="taxonomic scope" value="Eukaryota"/>
</dbReference>
<reference evidence="6" key="2">
    <citation type="submission" date="2025-08" db="UniProtKB">
        <authorList>
            <consortium name="Ensembl"/>
        </authorList>
    </citation>
    <scope>IDENTIFICATION</scope>
</reference>
<dbReference type="PROSITE" id="PS51421">
    <property type="entry name" value="RAS"/>
    <property type="match status" value="1"/>
</dbReference>
<evidence type="ECO:0000313" key="7">
    <source>
        <dbReference type="Proteomes" id="UP000007875"/>
    </source>
</evidence>
<comment type="similarity">
    <text evidence="1">Belongs to the small GTPase superfamily. Ras family.</text>
</comment>
<evidence type="ECO:0000256" key="5">
    <source>
        <dbReference type="ARBA" id="ARBA00048098"/>
    </source>
</evidence>
<dbReference type="OMA" id="WGEAFIF"/>
<dbReference type="PROSITE" id="PS51419">
    <property type="entry name" value="RAB"/>
    <property type="match status" value="1"/>
</dbReference>
<sequence>MWDSTVLNMQRNRAISVSSALANLPRPNGIRRSLSGNAFPRTIRIVVLGAGGVGKTAMAVRFVTKRFIGDYDPNLETIYRHTGFVDDELINFEIMDTAGQQDEHSLTLEDKCRWGEAFIFVYDVTDKYSFVELDRLKFVASYSHSKSRLNFTPCWVLVGNKTDLADHERIISTEEGRERARELSCHIFREISVKESMDEASEVFEDLWREFARRCPRSPSSSQRRKFSYRIQDKIPILNSNAC</sequence>
<dbReference type="Proteomes" id="UP000007875">
    <property type="component" value="Unassembled WGS sequence"/>
</dbReference>
<dbReference type="AlphaFoldDB" id="H2YHV8"/>
<dbReference type="STRING" id="51511.ENSCSAVP00000004907"/>
<evidence type="ECO:0000256" key="2">
    <source>
        <dbReference type="ARBA" id="ARBA00011984"/>
    </source>
</evidence>
<dbReference type="InterPro" id="IPR027417">
    <property type="entry name" value="P-loop_NTPase"/>
</dbReference>
<dbReference type="Pfam" id="PF00071">
    <property type="entry name" value="Ras"/>
    <property type="match status" value="1"/>
</dbReference>
<protein>
    <recommendedName>
        <fullName evidence="2">small monomeric GTPase</fullName>
        <ecNumber evidence="2">3.6.5.2</ecNumber>
    </recommendedName>
</protein>
<keyword evidence="4" id="KW-0378">Hydrolase</keyword>
<reference evidence="6" key="3">
    <citation type="submission" date="2025-09" db="UniProtKB">
        <authorList>
            <consortium name="Ensembl"/>
        </authorList>
    </citation>
    <scope>IDENTIFICATION</scope>
</reference>
<dbReference type="Ensembl" id="ENSCSAVT00000004976.1">
    <property type="protein sequence ID" value="ENSCSAVP00000004907.1"/>
    <property type="gene ID" value="ENSCSAVG00000002922.1"/>
</dbReference>
<comment type="catalytic activity">
    <reaction evidence="5">
        <text>GTP + H2O = GDP + phosphate + H(+)</text>
        <dbReference type="Rhea" id="RHEA:19669"/>
        <dbReference type="ChEBI" id="CHEBI:15377"/>
        <dbReference type="ChEBI" id="CHEBI:15378"/>
        <dbReference type="ChEBI" id="CHEBI:37565"/>
        <dbReference type="ChEBI" id="CHEBI:43474"/>
        <dbReference type="ChEBI" id="CHEBI:58189"/>
        <dbReference type="EC" id="3.6.5.2"/>
    </reaction>
</comment>
<dbReference type="EC" id="3.6.5.2" evidence="2"/>
<dbReference type="SUPFAM" id="SSF52540">
    <property type="entry name" value="P-loop containing nucleoside triphosphate hydrolases"/>
    <property type="match status" value="1"/>
</dbReference>
<dbReference type="InterPro" id="IPR051065">
    <property type="entry name" value="Ras-related_GTPase"/>
</dbReference>
<keyword evidence="7" id="KW-1185">Reference proteome</keyword>
<keyword evidence="3" id="KW-0547">Nucleotide-binding</keyword>
<evidence type="ECO:0000256" key="1">
    <source>
        <dbReference type="ARBA" id="ARBA00008344"/>
    </source>
</evidence>
<proteinExistence type="inferred from homology"/>
<dbReference type="PRINTS" id="PR00449">
    <property type="entry name" value="RASTRNSFRMNG"/>
</dbReference>
<dbReference type="SMART" id="SM00175">
    <property type="entry name" value="RAB"/>
    <property type="match status" value="1"/>
</dbReference>
<dbReference type="InParanoid" id="H2YHV8"/>
<dbReference type="GO" id="GO:0003925">
    <property type="term" value="F:G protein activity"/>
    <property type="evidence" value="ECO:0007669"/>
    <property type="project" value="UniProtKB-EC"/>
</dbReference>
<reference evidence="7" key="1">
    <citation type="submission" date="2003-08" db="EMBL/GenBank/DDBJ databases">
        <authorList>
            <person name="Birren B."/>
            <person name="Nusbaum C."/>
            <person name="Abebe A."/>
            <person name="Abouelleil A."/>
            <person name="Adekoya E."/>
            <person name="Ait-zahra M."/>
            <person name="Allen N."/>
            <person name="Allen T."/>
            <person name="An P."/>
            <person name="Anderson M."/>
            <person name="Anderson S."/>
            <person name="Arachchi H."/>
            <person name="Armbruster J."/>
            <person name="Bachantsang P."/>
            <person name="Baldwin J."/>
            <person name="Barry A."/>
            <person name="Bayul T."/>
            <person name="Blitshsteyn B."/>
            <person name="Bloom T."/>
            <person name="Blye J."/>
            <person name="Boguslavskiy L."/>
            <person name="Borowsky M."/>
            <person name="Boukhgalter B."/>
            <person name="Brunache A."/>
            <person name="Butler J."/>
            <person name="Calixte N."/>
            <person name="Calvo S."/>
            <person name="Camarata J."/>
            <person name="Campo K."/>
            <person name="Chang J."/>
            <person name="Cheshatsang Y."/>
            <person name="Citroen M."/>
            <person name="Collymore A."/>
            <person name="Considine T."/>
            <person name="Cook A."/>
            <person name="Cooke P."/>
            <person name="Corum B."/>
            <person name="Cuomo C."/>
            <person name="David R."/>
            <person name="Dawoe T."/>
            <person name="Degray S."/>
            <person name="Dodge S."/>
            <person name="Dooley K."/>
            <person name="Dorje P."/>
            <person name="Dorjee K."/>
            <person name="Dorris L."/>
            <person name="Duffey N."/>
            <person name="Dupes A."/>
            <person name="Elkins T."/>
            <person name="Engels R."/>
            <person name="Erickson J."/>
            <person name="Farina A."/>
            <person name="Faro S."/>
            <person name="Ferreira P."/>
            <person name="Fischer H."/>
            <person name="Fitzgerald M."/>
            <person name="Foley K."/>
            <person name="Gage D."/>
            <person name="Galagan J."/>
            <person name="Gearin G."/>
            <person name="Gnerre S."/>
            <person name="Gnirke A."/>
            <person name="Goyette A."/>
            <person name="Graham J."/>
            <person name="Grandbois E."/>
            <person name="Gyaltsen K."/>
            <person name="Hafez N."/>
            <person name="Hagopian D."/>
            <person name="Hagos B."/>
            <person name="Hall J."/>
            <person name="Hatcher B."/>
            <person name="Heller A."/>
            <person name="Higgins H."/>
            <person name="Honan T."/>
            <person name="Horn A."/>
            <person name="Houde N."/>
            <person name="Hughes L."/>
            <person name="Hulme W."/>
            <person name="Husby E."/>
            <person name="Iliev I."/>
            <person name="Jaffe D."/>
            <person name="Jones C."/>
            <person name="Kamal M."/>
            <person name="Kamat A."/>
            <person name="Kamvysselis M."/>
            <person name="Karlsson E."/>
            <person name="Kells C."/>
            <person name="Kieu A."/>
            <person name="Kisner P."/>
            <person name="Kodira C."/>
            <person name="Kulbokas E."/>
            <person name="Labutti K."/>
            <person name="Lama D."/>
            <person name="Landers T."/>
            <person name="Leger J."/>
            <person name="Levine S."/>
            <person name="Lewis D."/>
            <person name="Lewis T."/>
            <person name="Lindblad-toh K."/>
            <person name="Liu X."/>
            <person name="Lokyitsang T."/>
            <person name="Lokyitsang Y."/>
            <person name="Lucien O."/>
            <person name="Lui A."/>
            <person name="Ma L.J."/>
            <person name="Mabbitt R."/>
            <person name="Macdonald J."/>
            <person name="Maclean C."/>
            <person name="Major J."/>
            <person name="Manning J."/>
            <person name="Marabella R."/>
            <person name="Maru K."/>
            <person name="Matthews C."/>
            <person name="Mauceli E."/>
            <person name="Mccarthy M."/>
            <person name="Mcdonough S."/>
            <person name="Mcghee T."/>
            <person name="Meldrim J."/>
            <person name="Meneus L."/>
            <person name="Mesirov J."/>
            <person name="Mihalev A."/>
            <person name="Mihova T."/>
            <person name="Mikkelsen T."/>
            <person name="Mlenga V."/>
            <person name="Moru K."/>
            <person name="Mozes J."/>
            <person name="Mulrain L."/>
            <person name="Munson G."/>
            <person name="Naylor J."/>
            <person name="Newes C."/>
            <person name="Nguyen C."/>
            <person name="Nguyen N."/>
            <person name="Nguyen T."/>
            <person name="Nicol R."/>
            <person name="Nielsen C."/>
            <person name="Nizzari M."/>
            <person name="Norbu C."/>
            <person name="Norbu N."/>
            <person name="O'donnell P."/>
            <person name="Okoawo O."/>
            <person name="O'leary S."/>
            <person name="Omotosho B."/>
            <person name="O'neill K."/>
            <person name="Osman S."/>
            <person name="Parker S."/>
            <person name="Perrin D."/>
            <person name="Phunkhang P."/>
            <person name="Piqani B."/>
            <person name="Purcell S."/>
            <person name="Rachupka T."/>
            <person name="Ramasamy U."/>
            <person name="Rameau R."/>
            <person name="Ray V."/>
            <person name="Raymond C."/>
            <person name="Retta R."/>
            <person name="Richardson S."/>
            <person name="Rise C."/>
            <person name="Rodriguez J."/>
            <person name="Rogers J."/>
            <person name="Rogov P."/>
            <person name="Rutman M."/>
            <person name="Schupbach R."/>
            <person name="Seaman C."/>
            <person name="Settipalli S."/>
            <person name="Sharpe T."/>
            <person name="Sheridan J."/>
            <person name="Sherpa N."/>
            <person name="Shi J."/>
            <person name="Smirnov S."/>
            <person name="Smith C."/>
            <person name="Sougnez C."/>
            <person name="Spencer B."/>
            <person name="Stalker J."/>
            <person name="Stange-thomann N."/>
            <person name="Stavropoulos S."/>
            <person name="Stetson K."/>
            <person name="Stone C."/>
            <person name="Stone S."/>
            <person name="Stubbs M."/>
            <person name="Talamas J."/>
            <person name="Tchuinga P."/>
            <person name="Tenzing P."/>
            <person name="Tesfaye S."/>
            <person name="Theodore J."/>
            <person name="Thoulutsang Y."/>
            <person name="Topham K."/>
            <person name="Towey S."/>
            <person name="Tsamla T."/>
            <person name="Tsomo N."/>
            <person name="Vallee D."/>
            <person name="Vassiliev H."/>
            <person name="Venkataraman V."/>
            <person name="Vinson J."/>
            <person name="Vo A."/>
            <person name="Wade C."/>
            <person name="Wang S."/>
            <person name="Wangchuk T."/>
            <person name="Wangdi T."/>
            <person name="Whittaker C."/>
            <person name="Wilkinson J."/>
            <person name="Wu Y."/>
            <person name="Wyman D."/>
            <person name="Yadav S."/>
            <person name="Yang S."/>
            <person name="Yang X."/>
            <person name="Yeager S."/>
            <person name="Yee E."/>
            <person name="Young G."/>
            <person name="Zainoun J."/>
            <person name="Zembeck L."/>
            <person name="Zimmer A."/>
            <person name="Zody M."/>
            <person name="Lander E."/>
        </authorList>
    </citation>
    <scope>NUCLEOTIDE SEQUENCE [LARGE SCALE GENOMIC DNA]</scope>
</reference>
<dbReference type="PANTHER" id="PTHR45704">
    <property type="entry name" value="RAS-LIKE FAMILY MEMBER 11"/>
    <property type="match status" value="1"/>
</dbReference>
<name>H2YHV8_CIOSA</name>
<evidence type="ECO:0000256" key="3">
    <source>
        <dbReference type="ARBA" id="ARBA00022741"/>
    </source>
</evidence>
<dbReference type="GO" id="GO:0005525">
    <property type="term" value="F:GTP binding"/>
    <property type="evidence" value="ECO:0007669"/>
    <property type="project" value="InterPro"/>
</dbReference>